<reference evidence="1 2" key="1">
    <citation type="submission" date="2010-08" db="EMBL/GenBank/DDBJ databases">
        <authorList>
            <person name="Weinstock G."/>
            <person name="Sodergren E."/>
            <person name="Clifton S."/>
            <person name="Fulton L."/>
            <person name="Fulton B."/>
            <person name="Courtney L."/>
            <person name="Fronick C."/>
            <person name="Harrison M."/>
            <person name="Strong C."/>
            <person name="Farmer C."/>
            <person name="Delahaunty K."/>
            <person name="Markovic C."/>
            <person name="Hall O."/>
            <person name="Minx P."/>
            <person name="Tomlinson C."/>
            <person name="Mitreva M."/>
            <person name="Hou S."/>
            <person name="Chen J."/>
            <person name="Wollam A."/>
            <person name="Pepin K.H."/>
            <person name="Johnson M."/>
            <person name="Bhonagiri V."/>
            <person name="Zhang X."/>
            <person name="Suruliraj S."/>
            <person name="Warren W."/>
            <person name="Chinwalla A."/>
            <person name="Mardis E.R."/>
            <person name="Wilson R.K."/>
        </authorList>
    </citation>
    <scope>NUCLEOTIDE SEQUENCE [LARGE SCALE GENOMIC DNA]</scope>
    <source>
        <strain evidence="1 2">F0359</strain>
    </source>
</reference>
<sequence>MAKHKIPKNRSLNEMFAGVKEELTFETGGVEDEPQVGLTNLPQGRQHNSLRKEFFTKELQEQVGALLLDIKLAYYKDGVGEVSLKVVRDGNNVVIKTTPKKV</sequence>
<evidence type="ECO:0000313" key="1">
    <source>
        <dbReference type="EMBL" id="EFQ04725.1"/>
    </source>
</evidence>
<gene>
    <name evidence="1" type="ORF">HMPREF9429_00477</name>
</gene>
<dbReference type="Proteomes" id="UP000003195">
    <property type="component" value="Unassembled WGS sequence"/>
</dbReference>
<accession>E2ZAL4</accession>
<protein>
    <submittedName>
        <fullName evidence="1">Uncharacterized protein</fullName>
    </submittedName>
</protein>
<comment type="caution">
    <text evidence="1">The sequence shown here is derived from an EMBL/GenBank/DDBJ whole genome shotgun (WGS) entry which is preliminary data.</text>
</comment>
<dbReference type="RefSeq" id="WP_006941313.1">
    <property type="nucleotide sequence ID" value="NZ_GL538185.1"/>
</dbReference>
<keyword evidence="2" id="KW-1185">Reference proteome</keyword>
<dbReference type="AlphaFoldDB" id="E2ZAL4"/>
<name>E2ZAL4_9FIRM</name>
<proteinExistence type="predicted"/>
<dbReference type="HOGENOM" id="CLU_172495_0_0_9"/>
<dbReference type="eggNOG" id="ENOG50330RH">
    <property type="taxonomic scope" value="Bacteria"/>
</dbReference>
<organism evidence="1 2">
    <name type="scientific">Megasphaera micronuciformis F0359</name>
    <dbReference type="NCBI Taxonomy" id="706434"/>
    <lineage>
        <taxon>Bacteria</taxon>
        <taxon>Bacillati</taxon>
        <taxon>Bacillota</taxon>
        <taxon>Negativicutes</taxon>
        <taxon>Veillonellales</taxon>
        <taxon>Veillonellaceae</taxon>
        <taxon>Megasphaera</taxon>
    </lineage>
</organism>
<dbReference type="STRING" id="706434.HMPREF9429_00477"/>
<dbReference type="EMBL" id="AECS01000011">
    <property type="protein sequence ID" value="EFQ04725.1"/>
    <property type="molecule type" value="Genomic_DNA"/>
</dbReference>
<evidence type="ECO:0000313" key="2">
    <source>
        <dbReference type="Proteomes" id="UP000003195"/>
    </source>
</evidence>